<name>A0ABP6JP57_9ACTN</name>
<keyword evidence="3" id="KW-1185">Reference proteome</keyword>
<evidence type="ECO:0008006" key="4">
    <source>
        <dbReference type="Google" id="ProtNLM"/>
    </source>
</evidence>
<feature type="transmembrane region" description="Helical" evidence="1">
    <location>
        <begin position="21"/>
        <end position="43"/>
    </location>
</feature>
<feature type="transmembrane region" description="Helical" evidence="1">
    <location>
        <begin position="55"/>
        <end position="78"/>
    </location>
</feature>
<reference evidence="3" key="1">
    <citation type="journal article" date="2019" name="Int. J. Syst. Evol. Microbiol.">
        <title>The Global Catalogue of Microorganisms (GCM) 10K type strain sequencing project: providing services to taxonomists for standard genome sequencing and annotation.</title>
        <authorList>
            <consortium name="The Broad Institute Genomics Platform"/>
            <consortium name="The Broad Institute Genome Sequencing Center for Infectious Disease"/>
            <person name="Wu L."/>
            <person name="Ma J."/>
        </authorList>
    </citation>
    <scope>NUCLEOTIDE SEQUENCE [LARGE SCALE GENOMIC DNA]</scope>
    <source>
        <strain evidence="3">JCM 9088</strain>
    </source>
</reference>
<keyword evidence="1" id="KW-1133">Transmembrane helix</keyword>
<keyword evidence="1" id="KW-0472">Membrane</keyword>
<keyword evidence="1" id="KW-0812">Transmembrane</keyword>
<dbReference type="RefSeq" id="WP_344494796.1">
    <property type="nucleotide sequence ID" value="NZ_BAAAUD010000029.1"/>
</dbReference>
<proteinExistence type="predicted"/>
<accession>A0ABP6JP57</accession>
<feature type="transmembrane region" description="Helical" evidence="1">
    <location>
        <begin position="148"/>
        <end position="167"/>
    </location>
</feature>
<organism evidence="2 3">
    <name type="scientific">Streptomyces enissocaesilis</name>
    <dbReference type="NCBI Taxonomy" id="332589"/>
    <lineage>
        <taxon>Bacteria</taxon>
        <taxon>Bacillati</taxon>
        <taxon>Actinomycetota</taxon>
        <taxon>Actinomycetes</taxon>
        <taxon>Kitasatosporales</taxon>
        <taxon>Streptomycetaceae</taxon>
        <taxon>Streptomyces</taxon>
        <taxon>Streptomyces rochei group</taxon>
    </lineage>
</organism>
<gene>
    <name evidence="2" type="ORF">GCM10010446_27390</name>
</gene>
<dbReference type="Proteomes" id="UP001500403">
    <property type="component" value="Unassembled WGS sequence"/>
</dbReference>
<feature type="transmembrane region" description="Helical" evidence="1">
    <location>
        <begin position="114"/>
        <end position="136"/>
    </location>
</feature>
<dbReference type="EMBL" id="BAAAUD010000029">
    <property type="protein sequence ID" value="GAA2940643.1"/>
    <property type="molecule type" value="Genomic_DNA"/>
</dbReference>
<evidence type="ECO:0000313" key="2">
    <source>
        <dbReference type="EMBL" id="GAA2940643.1"/>
    </source>
</evidence>
<evidence type="ECO:0000256" key="1">
    <source>
        <dbReference type="SAM" id="Phobius"/>
    </source>
</evidence>
<evidence type="ECO:0000313" key="3">
    <source>
        <dbReference type="Proteomes" id="UP001500403"/>
    </source>
</evidence>
<comment type="caution">
    <text evidence="2">The sequence shown here is derived from an EMBL/GenBank/DDBJ whole genome shotgun (WGS) entry which is preliminary data.</text>
</comment>
<protein>
    <recommendedName>
        <fullName evidence="4">ABC transporter permease</fullName>
    </recommendedName>
</protein>
<sequence>MRADRARAMDELTARGLGPGRLVRFWLLVGGAALGWGMAGTALDAFEGPGDPLTALLAAVFGAVGLGGVVTCWTFLGAGARRDRTTRQLLADWAAVGRAHGFSAARWRVPGLSLAWLLSSLVVCGLGLWSSLGFAVTARPGTETYTDAFFFTGLGVVLWGAGLLGAAKAVGHHRWAVRVGPVGETGGVKG</sequence>